<proteinExistence type="predicted"/>
<accession>A0AB34KQC0</accession>
<protein>
    <submittedName>
        <fullName evidence="1">Uncharacterized protein</fullName>
    </submittedName>
</protein>
<name>A0AB34KQC0_9PEZI</name>
<dbReference type="RefSeq" id="XP_069228566.1">
    <property type="nucleotide sequence ID" value="XM_069374335.1"/>
</dbReference>
<dbReference type="AlphaFoldDB" id="A0AB34KQC0"/>
<dbReference type="EMBL" id="JAAQHG020000019">
    <property type="protein sequence ID" value="KAL1585460.1"/>
    <property type="molecule type" value="Genomic_DNA"/>
</dbReference>
<organism evidence="1 2">
    <name type="scientific">Cladosporium halotolerans</name>
    <dbReference type="NCBI Taxonomy" id="1052096"/>
    <lineage>
        <taxon>Eukaryota</taxon>
        <taxon>Fungi</taxon>
        <taxon>Dikarya</taxon>
        <taxon>Ascomycota</taxon>
        <taxon>Pezizomycotina</taxon>
        <taxon>Dothideomycetes</taxon>
        <taxon>Dothideomycetidae</taxon>
        <taxon>Cladosporiales</taxon>
        <taxon>Cladosporiaceae</taxon>
        <taxon>Cladosporium</taxon>
    </lineage>
</organism>
<evidence type="ECO:0000313" key="1">
    <source>
        <dbReference type="EMBL" id="KAL1585460.1"/>
    </source>
</evidence>
<evidence type="ECO:0000313" key="2">
    <source>
        <dbReference type="Proteomes" id="UP000803884"/>
    </source>
</evidence>
<dbReference type="Proteomes" id="UP000803884">
    <property type="component" value="Unassembled WGS sequence"/>
</dbReference>
<keyword evidence="2" id="KW-1185">Reference proteome</keyword>
<gene>
    <name evidence="1" type="ORF">WHR41_05730</name>
</gene>
<dbReference type="GeneID" id="96007173"/>
<comment type="caution">
    <text evidence="1">The sequence shown here is derived from an EMBL/GenBank/DDBJ whole genome shotgun (WGS) entry which is preliminary data.</text>
</comment>
<reference evidence="1 2" key="1">
    <citation type="journal article" date="2020" name="Microbiol. Resour. Announc.">
        <title>Draft Genome Sequence of a Cladosporium Species Isolated from the Mesophotic Ascidian Didemnum maculosum.</title>
        <authorList>
            <person name="Gioti A."/>
            <person name="Siaperas R."/>
            <person name="Nikolaivits E."/>
            <person name="Le Goff G."/>
            <person name="Ouazzani J."/>
            <person name="Kotoulas G."/>
            <person name="Topakas E."/>
        </authorList>
    </citation>
    <scope>NUCLEOTIDE SEQUENCE [LARGE SCALE GENOMIC DNA]</scope>
    <source>
        <strain evidence="1 2">TM138-S3</strain>
    </source>
</reference>
<sequence>MGILMIVFILLAILAGYVYIFGIPPQFKRELENKALETMGENKASYMAKSYVDKIPASDQEDVREVKKGVGNAVGGALQNPLGGLAGDTADEVTKPLTGR</sequence>